<accession>A0A1Z4N2D8</accession>
<dbReference type="GO" id="GO:0006744">
    <property type="term" value="P:ubiquinone biosynthetic process"/>
    <property type="evidence" value="ECO:0007669"/>
    <property type="project" value="InterPro"/>
</dbReference>
<dbReference type="AlphaFoldDB" id="A0A1Z4N2D8"/>
<dbReference type="EMBL" id="AP018248">
    <property type="protein sequence ID" value="BAY99791.1"/>
    <property type="molecule type" value="Genomic_DNA"/>
</dbReference>
<proteinExistence type="predicted"/>
<evidence type="ECO:0008006" key="3">
    <source>
        <dbReference type="Google" id="ProtNLM"/>
    </source>
</evidence>
<evidence type="ECO:0000313" key="2">
    <source>
        <dbReference type="Proteomes" id="UP000218785"/>
    </source>
</evidence>
<sequence>MHIQNLKKELKKLIFAYRFMRIVQLPYGSFGAGGNLSDAAIDPKSLNQIVQFLSRTERGRIALAEKKSLGKIDLQQLHQLPSNTLGYIYADHLLKNGLTPPPVREHTSDTYRYLFNYVMETHDIWHVVTGSNTDKAGEIQVETFSLTQFYPARFWVVLLAKNFLKTAIEDMDMCSQHMEAFVRGWIMGQQAQPLFGIPWNTLWEKPLDEIRAQLNIRPYLGSELEAAIKWRGEEITAKSELVGVK</sequence>
<dbReference type="PANTHER" id="PTHR12922:SF7">
    <property type="entry name" value="UBIQUINONE BIOSYNTHESIS PROTEIN COQ4 HOMOLOG, MITOCHONDRIAL"/>
    <property type="match status" value="1"/>
</dbReference>
<dbReference type="KEGG" id="ttq:NIES37_37740"/>
<reference evidence="1 2" key="1">
    <citation type="submission" date="2017-06" db="EMBL/GenBank/DDBJ databases">
        <title>Genome sequencing of cyanobaciteial culture collection at National Institute for Environmental Studies (NIES).</title>
        <authorList>
            <person name="Hirose Y."/>
            <person name="Shimura Y."/>
            <person name="Fujisawa T."/>
            <person name="Nakamura Y."/>
            <person name="Kawachi M."/>
        </authorList>
    </citation>
    <scope>NUCLEOTIDE SEQUENCE [LARGE SCALE GENOMIC DNA]</scope>
    <source>
        <strain evidence="1 2">NIES-37</strain>
    </source>
</reference>
<keyword evidence="2" id="KW-1185">Reference proteome</keyword>
<dbReference type="Pfam" id="PF05019">
    <property type="entry name" value="Coq4"/>
    <property type="match status" value="1"/>
</dbReference>
<evidence type="ECO:0000313" key="1">
    <source>
        <dbReference type="EMBL" id="BAY99791.1"/>
    </source>
</evidence>
<dbReference type="RefSeq" id="WP_321206759.1">
    <property type="nucleotide sequence ID" value="NZ_CAWNJS010000001.1"/>
</dbReference>
<dbReference type="InterPro" id="IPR007715">
    <property type="entry name" value="Coq4"/>
</dbReference>
<dbReference type="PANTHER" id="PTHR12922">
    <property type="entry name" value="UBIQUINONE BIOSYNTHESIS PROTEIN"/>
    <property type="match status" value="1"/>
</dbReference>
<gene>
    <name evidence="1" type="ORF">NIES37_37740</name>
</gene>
<name>A0A1Z4N2D8_9CYAN</name>
<dbReference type="Proteomes" id="UP000218785">
    <property type="component" value="Chromosome"/>
</dbReference>
<protein>
    <recommendedName>
        <fullName evidence="3">Ubiquinone biosynthesis protein</fullName>
    </recommendedName>
</protein>
<organism evidence="1 2">
    <name type="scientific">Tolypothrix tenuis PCC 7101</name>
    <dbReference type="NCBI Taxonomy" id="231146"/>
    <lineage>
        <taxon>Bacteria</taxon>
        <taxon>Bacillati</taxon>
        <taxon>Cyanobacteriota</taxon>
        <taxon>Cyanophyceae</taxon>
        <taxon>Nostocales</taxon>
        <taxon>Tolypothrichaceae</taxon>
        <taxon>Tolypothrix</taxon>
    </lineage>
</organism>